<dbReference type="eggNOG" id="COG1669">
    <property type="taxonomic scope" value="Bacteria"/>
</dbReference>
<evidence type="ECO:0000313" key="3">
    <source>
        <dbReference type="Proteomes" id="UP000010847"/>
    </source>
</evidence>
<protein>
    <submittedName>
        <fullName evidence="2">DNA polymerase III subunit beta</fullName>
    </submittedName>
</protein>
<dbReference type="SUPFAM" id="SSF81301">
    <property type="entry name" value="Nucleotidyltransferase"/>
    <property type="match status" value="1"/>
</dbReference>
<dbReference type="CDD" id="cd05403">
    <property type="entry name" value="NT_KNTase_like"/>
    <property type="match status" value="1"/>
</dbReference>
<dbReference type="RefSeq" id="WP_006718078.1">
    <property type="nucleotide sequence ID" value="NZ_CP007032.1"/>
</dbReference>
<dbReference type="Gene3D" id="3.30.460.10">
    <property type="entry name" value="Beta Polymerase, domain 2"/>
    <property type="match status" value="1"/>
</dbReference>
<dbReference type="PANTHER" id="PTHR43852">
    <property type="entry name" value="NUCLEOTIDYLTRANSFERASE"/>
    <property type="match status" value="1"/>
</dbReference>
<proteinExistence type="predicted"/>
<dbReference type="KEGG" id="dmt:DESME_14150"/>
<dbReference type="AlphaFoldDB" id="W0EAZ7"/>
<gene>
    <name evidence="2" type="ORF">DESME_14150</name>
</gene>
<dbReference type="PANTHER" id="PTHR43852:SF2">
    <property type="entry name" value="PROTEIN ADENYLYLTRANSFERASE MNTA"/>
    <property type="match status" value="1"/>
</dbReference>
<dbReference type="OrthoDB" id="9803106at2"/>
<dbReference type="InterPro" id="IPR052930">
    <property type="entry name" value="TA_antitoxin_MntA"/>
</dbReference>
<dbReference type="STRING" id="871968.DESME_14150"/>
<dbReference type="InterPro" id="IPR043519">
    <property type="entry name" value="NT_sf"/>
</dbReference>
<dbReference type="Pfam" id="PF18765">
    <property type="entry name" value="Polbeta"/>
    <property type="match status" value="1"/>
</dbReference>
<dbReference type="HOGENOM" id="CLU_130257_5_0_9"/>
<sequence length="104" mass="12030">MTIDLDKRLIQNIQRIGQDYDIEKIVLFGSRARGDNKPKSDIDLAIFPLPEFSNRGLLTSDFDDLDTLLKIDVVIIEKQSDPKLLRNIEREGVILYERSKTKIQ</sequence>
<keyword evidence="3" id="KW-1185">Reference proteome</keyword>
<reference evidence="2 3" key="1">
    <citation type="submission" date="2013-12" db="EMBL/GenBank/DDBJ databases">
        <authorList>
            <consortium name="DOE Joint Genome Institute"/>
            <person name="Smidt H."/>
            <person name="Huntemann M."/>
            <person name="Han J."/>
            <person name="Chen A."/>
            <person name="Kyrpides N."/>
            <person name="Mavromatis K."/>
            <person name="Markowitz V."/>
            <person name="Palaniappan K."/>
            <person name="Ivanova N."/>
            <person name="Schaumberg A."/>
            <person name="Pati A."/>
            <person name="Liolios K."/>
            <person name="Nordberg H.P."/>
            <person name="Cantor M.N."/>
            <person name="Hua S.X."/>
            <person name="Woyke T."/>
        </authorList>
    </citation>
    <scope>NUCLEOTIDE SEQUENCE [LARGE SCALE GENOMIC DNA]</scope>
    <source>
        <strain evidence="3">DSM 15288</strain>
    </source>
</reference>
<dbReference type="Proteomes" id="UP000010847">
    <property type="component" value="Chromosome"/>
</dbReference>
<organism evidence="2 3">
    <name type="scientific">Desulfitobacterium metallireducens DSM 15288</name>
    <dbReference type="NCBI Taxonomy" id="871968"/>
    <lineage>
        <taxon>Bacteria</taxon>
        <taxon>Bacillati</taxon>
        <taxon>Bacillota</taxon>
        <taxon>Clostridia</taxon>
        <taxon>Eubacteriales</taxon>
        <taxon>Desulfitobacteriaceae</taxon>
        <taxon>Desulfitobacterium</taxon>
    </lineage>
</organism>
<accession>W0EAZ7</accession>
<dbReference type="InterPro" id="IPR041633">
    <property type="entry name" value="Polbeta"/>
</dbReference>
<evidence type="ECO:0000313" key="2">
    <source>
        <dbReference type="EMBL" id="AHF08045.1"/>
    </source>
</evidence>
<dbReference type="EMBL" id="CP007032">
    <property type="protein sequence ID" value="AHF08045.1"/>
    <property type="molecule type" value="Genomic_DNA"/>
</dbReference>
<name>W0EAZ7_9FIRM</name>
<evidence type="ECO:0000259" key="1">
    <source>
        <dbReference type="Pfam" id="PF18765"/>
    </source>
</evidence>
<feature type="domain" description="Polymerase beta nucleotidyltransferase" evidence="1">
    <location>
        <begin position="11"/>
        <end position="100"/>
    </location>
</feature>